<sequence length="168" mass="19043">MFRQNYLDIEKPEYQSCCCGVHVRKLASILAIIFLALTIPSFFANRGVPQLINVIVAAVVYVFLLLADKQQKPEFYLPFLIYMGLCIIALPILYVAVAILLFTSPDTLGPTFNDHKNEKVLILIIVFVVCAIVEALYVFFWRVVYGARRYMIAEVKTGNVVANYVNQV</sequence>
<name>A0AC34QZ46_9BILA</name>
<reference evidence="2" key="1">
    <citation type="submission" date="2022-11" db="UniProtKB">
        <authorList>
            <consortium name="WormBaseParasite"/>
        </authorList>
    </citation>
    <scope>IDENTIFICATION</scope>
</reference>
<evidence type="ECO:0000313" key="2">
    <source>
        <dbReference type="WBParaSite" id="JU765_v2.g20565.t1"/>
    </source>
</evidence>
<dbReference type="Proteomes" id="UP000887576">
    <property type="component" value="Unplaced"/>
</dbReference>
<accession>A0AC34QZ46</accession>
<evidence type="ECO:0000313" key="1">
    <source>
        <dbReference type="Proteomes" id="UP000887576"/>
    </source>
</evidence>
<protein>
    <submittedName>
        <fullName evidence="2">Lysosomal-associated transmembrane protein 4B</fullName>
    </submittedName>
</protein>
<proteinExistence type="predicted"/>
<organism evidence="1 2">
    <name type="scientific">Panagrolaimus sp. JU765</name>
    <dbReference type="NCBI Taxonomy" id="591449"/>
    <lineage>
        <taxon>Eukaryota</taxon>
        <taxon>Metazoa</taxon>
        <taxon>Ecdysozoa</taxon>
        <taxon>Nematoda</taxon>
        <taxon>Chromadorea</taxon>
        <taxon>Rhabditida</taxon>
        <taxon>Tylenchina</taxon>
        <taxon>Panagrolaimomorpha</taxon>
        <taxon>Panagrolaimoidea</taxon>
        <taxon>Panagrolaimidae</taxon>
        <taxon>Panagrolaimus</taxon>
    </lineage>
</organism>
<dbReference type="WBParaSite" id="JU765_v2.g20565.t1">
    <property type="protein sequence ID" value="JU765_v2.g20565.t1"/>
    <property type="gene ID" value="JU765_v2.g20565"/>
</dbReference>